<feature type="domain" description="Carrier" evidence="3">
    <location>
        <begin position="94"/>
        <end position="169"/>
    </location>
</feature>
<dbReference type="InterPro" id="IPR006162">
    <property type="entry name" value="Ppantetheine_attach_site"/>
</dbReference>
<dbReference type="InterPro" id="IPR009081">
    <property type="entry name" value="PP-bd_ACP"/>
</dbReference>
<dbReference type="PROSITE" id="PS50075">
    <property type="entry name" value="CARRIER"/>
    <property type="match status" value="1"/>
</dbReference>
<dbReference type="EMBL" id="JACHJE010000031">
    <property type="protein sequence ID" value="MBB5130241.1"/>
    <property type="molecule type" value="Genomic_DNA"/>
</dbReference>
<dbReference type="SMART" id="SM00823">
    <property type="entry name" value="PKS_PP"/>
    <property type="match status" value="1"/>
</dbReference>
<dbReference type="GO" id="GO:0017000">
    <property type="term" value="P:antibiotic biosynthetic process"/>
    <property type="evidence" value="ECO:0007669"/>
    <property type="project" value="UniProtKB-ARBA"/>
</dbReference>
<evidence type="ECO:0000259" key="3">
    <source>
        <dbReference type="PROSITE" id="PS50075"/>
    </source>
</evidence>
<protein>
    <submittedName>
        <fullName evidence="4">Acyl carrier protein</fullName>
    </submittedName>
</protein>
<name>A0A7W8BXE0_9ACTN</name>
<dbReference type="SUPFAM" id="SSF47336">
    <property type="entry name" value="ACP-like"/>
    <property type="match status" value="1"/>
</dbReference>
<evidence type="ECO:0000313" key="5">
    <source>
        <dbReference type="Proteomes" id="UP000568022"/>
    </source>
</evidence>
<comment type="caution">
    <text evidence="4">The sequence shown here is derived from an EMBL/GenBank/DDBJ whole genome shotgun (WGS) entry which is preliminary data.</text>
</comment>
<accession>A0A7W8BXE0</accession>
<dbReference type="InterPro" id="IPR036736">
    <property type="entry name" value="ACP-like_sf"/>
</dbReference>
<proteinExistence type="predicted"/>
<gene>
    <name evidence="4" type="ORF">FHS32_007038</name>
</gene>
<dbReference type="Pfam" id="PF00550">
    <property type="entry name" value="PP-binding"/>
    <property type="match status" value="1"/>
</dbReference>
<dbReference type="Proteomes" id="UP000568022">
    <property type="component" value="Unassembled WGS sequence"/>
</dbReference>
<keyword evidence="5" id="KW-1185">Reference proteome</keyword>
<dbReference type="InterPro" id="IPR020806">
    <property type="entry name" value="PKS_PP-bd"/>
</dbReference>
<evidence type="ECO:0000256" key="1">
    <source>
        <dbReference type="ARBA" id="ARBA00022450"/>
    </source>
</evidence>
<sequence>MTIESAPSTDLAQFVGSLPDVADSAVAFSHDRWIVVIRSSGAVSAVEYRNLIWEHLGTDTSAPVIVMADPSDIGEVTMQVVEQAVAEHRSVYTAPHDEVEEYVCAVVAAAAQSVRVGVDDDLFDLGADSLVLIEISTAVFERYGTQLDMQEVFEAGTPAQVARLIKTRTAG</sequence>
<evidence type="ECO:0000256" key="2">
    <source>
        <dbReference type="ARBA" id="ARBA00022553"/>
    </source>
</evidence>
<keyword evidence="2" id="KW-0597">Phosphoprotein</keyword>
<dbReference type="PROSITE" id="PS00012">
    <property type="entry name" value="PHOSPHOPANTETHEINE"/>
    <property type="match status" value="1"/>
</dbReference>
<reference evidence="4 5" key="1">
    <citation type="submission" date="2020-08" db="EMBL/GenBank/DDBJ databases">
        <title>Genomic Encyclopedia of Type Strains, Phase III (KMG-III): the genomes of soil and plant-associated and newly described type strains.</title>
        <authorList>
            <person name="Whitman W."/>
        </authorList>
    </citation>
    <scope>NUCLEOTIDE SEQUENCE [LARGE SCALE GENOMIC DNA]</scope>
    <source>
        <strain evidence="4 5">CECT 3226</strain>
    </source>
</reference>
<dbReference type="Gene3D" id="1.10.1200.10">
    <property type="entry name" value="ACP-like"/>
    <property type="match status" value="1"/>
</dbReference>
<dbReference type="GO" id="GO:0031177">
    <property type="term" value="F:phosphopantetheine binding"/>
    <property type="evidence" value="ECO:0007669"/>
    <property type="project" value="InterPro"/>
</dbReference>
<organism evidence="4 5">
    <name type="scientific">Streptomyces griseoloalbus</name>
    <dbReference type="NCBI Taxonomy" id="67303"/>
    <lineage>
        <taxon>Bacteria</taxon>
        <taxon>Bacillati</taxon>
        <taxon>Actinomycetota</taxon>
        <taxon>Actinomycetes</taxon>
        <taxon>Kitasatosporales</taxon>
        <taxon>Streptomycetaceae</taxon>
        <taxon>Streptomyces</taxon>
    </lineage>
</organism>
<keyword evidence="1" id="KW-0596">Phosphopantetheine</keyword>
<evidence type="ECO:0000313" key="4">
    <source>
        <dbReference type="EMBL" id="MBB5130241.1"/>
    </source>
</evidence>
<dbReference type="AlphaFoldDB" id="A0A7W8BXE0"/>